<evidence type="ECO:0000313" key="2">
    <source>
        <dbReference type="EMBL" id="SVB23638.1"/>
    </source>
</evidence>
<dbReference type="Pfam" id="PF01261">
    <property type="entry name" value="AP_endonuc_2"/>
    <property type="match status" value="1"/>
</dbReference>
<feature type="domain" description="Xylose isomerase-like TIM barrel" evidence="1">
    <location>
        <begin position="29"/>
        <end position="288"/>
    </location>
</feature>
<dbReference type="PANTHER" id="PTHR12110">
    <property type="entry name" value="HYDROXYPYRUVATE ISOMERASE"/>
    <property type="match status" value="1"/>
</dbReference>
<gene>
    <name evidence="2" type="ORF">METZ01_LOCUS176492</name>
</gene>
<name>A0A382CBY3_9ZZZZ</name>
<accession>A0A382CBY3</accession>
<dbReference type="InterPro" id="IPR036237">
    <property type="entry name" value="Xyl_isomerase-like_sf"/>
</dbReference>
<evidence type="ECO:0000259" key="1">
    <source>
        <dbReference type="Pfam" id="PF01261"/>
    </source>
</evidence>
<dbReference type="EMBL" id="UINC01033800">
    <property type="protein sequence ID" value="SVB23638.1"/>
    <property type="molecule type" value="Genomic_DNA"/>
</dbReference>
<sequence length="338" mass="37285">MPGPEVLLSGFADEGPVDKAAVSQLTMLAALGMGYYSLRFVDVGGTGDVKNVMQLNKSEVRRLQRLHEDFGIQVASIGSPIGKVKLLDVEDGSSNAFIPFKRYLSKDVSRAIDLAQSFGSKLIRGFSFYHPRGEDPSAYLDQAADQLTAIAEACKRGGVFFGLEVEANLIGQNGRLLQQLYRKVNHPNLFLIFDGGNLSSQNLQPDETLAEYEAMKAGIGWMHIKDYRIDPSLEWQGFVDEERLKNFVPADEGDSSHEAILRDFRDRLPALTRKLRKQGIPGVFLDLEPHLKGGGQFGGVSGVDGFGVALRSLCRVLDYVGIGYRLTDFNDIQRLKQA</sequence>
<dbReference type="InterPro" id="IPR050312">
    <property type="entry name" value="IolE/XylAMocC-like"/>
</dbReference>
<proteinExistence type="predicted"/>
<protein>
    <recommendedName>
        <fullName evidence="1">Xylose isomerase-like TIM barrel domain-containing protein</fullName>
    </recommendedName>
</protein>
<reference evidence="2" key="1">
    <citation type="submission" date="2018-05" db="EMBL/GenBank/DDBJ databases">
        <authorList>
            <person name="Lanie J.A."/>
            <person name="Ng W.-L."/>
            <person name="Kazmierczak K.M."/>
            <person name="Andrzejewski T.M."/>
            <person name="Davidsen T.M."/>
            <person name="Wayne K.J."/>
            <person name="Tettelin H."/>
            <person name="Glass J.I."/>
            <person name="Rusch D."/>
            <person name="Podicherti R."/>
            <person name="Tsui H.-C.T."/>
            <person name="Winkler M.E."/>
        </authorList>
    </citation>
    <scope>NUCLEOTIDE SEQUENCE</scope>
</reference>
<dbReference type="Gene3D" id="3.20.20.150">
    <property type="entry name" value="Divalent-metal-dependent TIM barrel enzymes"/>
    <property type="match status" value="1"/>
</dbReference>
<dbReference type="AlphaFoldDB" id="A0A382CBY3"/>
<dbReference type="PANTHER" id="PTHR12110:SF53">
    <property type="entry name" value="BLR5974 PROTEIN"/>
    <property type="match status" value="1"/>
</dbReference>
<dbReference type="InterPro" id="IPR013022">
    <property type="entry name" value="Xyl_isomerase-like_TIM-brl"/>
</dbReference>
<organism evidence="2">
    <name type="scientific">marine metagenome</name>
    <dbReference type="NCBI Taxonomy" id="408172"/>
    <lineage>
        <taxon>unclassified sequences</taxon>
        <taxon>metagenomes</taxon>
        <taxon>ecological metagenomes</taxon>
    </lineage>
</organism>
<dbReference type="SUPFAM" id="SSF51658">
    <property type="entry name" value="Xylose isomerase-like"/>
    <property type="match status" value="1"/>
</dbReference>